<organism evidence="11 12">
    <name type="scientific">Zhongshania arctica</name>
    <dbReference type="NCBI Taxonomy" id="3238302"/>
    <lineage>
        <taxon>Bacteria</taxon>
        <taxon>Pseudomonadati</taxon>
        <taxon>Pseudomonadota</taxon>
        <taxon>Gammaproteobacteria</taxon>
        <taxon>Cellvibrionales</taxon>
        <taxon>Spongiibacteraceae</taxon>
        <taxon>Zhongshania</taxon>
    </lineage>
</organism>
<comment type="subcellular location">
    <subcellularLocation>
        <location evidence="1 10">Periplasm</location>
    </subcellularLocation>
</comment>
<proteinExistence type="inferred from homology"/>
<keyword evidence="7 10" id="KW-0574">Periplasm</keyword>
<comment type="caution">
    <text evidence="11">The sequence shown here is derived from an EMBL/GenBank/DDBJ whole genome shotgun (WGS) entry which is preliminary data.</text>
</comment>
<keyword evidence="12" id="KW-1185">Reference proteome</keyword>
<dbReference type="EMBL" id="JBFRYB010000001">
    <property type="protein sequence ID" value="MEX1665931.1"/>
    <property type="molecule type" value="Genomic_DNA"/>
</dbReference>
<dbReference type="HAMAP" id="MF_00240">
    <property type="entry name" value="LolA"/>
    <property type="match status" value="1"/>
</dbReference>
<dbReference type="SUPFAM" id="SSF89392">
    <property type="entry name" value="Prokaryotic lipoproteins and lipoprotein localization factors"/>
    <property type="match status" value="1"/>
</dbReference>
<evidence type="ECO:0000256" key="2">
    <source>
        <dbReference type="ARBA" id="ARBA00007615"/>
    </source>
</evidence>
<dbReference type="Pfam" id="PF03548">
    <property type="entry name" value="LolA"/>
    <property type="match status" value="1"/>
</dbReference>
<evidence type="ECO:0000256" key="6">
    <source>
        <dbReference type="ARBA" id="ARBA00022729"/>
    </source>
</evidence>
<dbReference type="Proteomes" id="UP001557484">
    <property type="component" value="Unassembled WGS sequence"/>
</dbReference>
<comment type="similarity">
    <text evidence="2 10">Belongs to the LolA family.</text>
</comment>
<keyword evidence="6" id="KW-0732">Signal</keyword>
<keyword evidence="8 10" id="KW-0653">Protein transport</keyword>
<dbReference type="CDD" id="cd16325">
    <property type="entry name" value="LolA"/>
    <property type="match status" value="1"/>
</dbReference>
<accession>A0ABV3TWC9</accession>
<evidence type="ECO:0000256" key="10">
    <source>
        <dbReference type="HAMAP-Rule" id="MF_00240"/>
    </source>
</evidence>
<evidence type="ECO:0000313" key="11">
    <source>
        <dbReference type="EMBL" id="MEX1665931.1"/>
    </source>
</evidence>
<evidence type="ECO:0000256" key="4">
    <source>
        <dbReference type="ARBA" id="ARBA00014035"/>
    </source>
</evidence>
<dbReference type="PANTHER" id="PTHR35869">
    <property type="entry name" value="OUTER-MEMBRANE LIPOPROTEIN CARRIER PROTEIN"/>
    <property type="match status" value="1"/>
</dbReference>
<dbReference type="NCBIfam" id="TIGR00547">
    <property type="entry name" value="lolA"/>
    <property type="match status" value="1"/>
</dbReference>
<protein>
    <recommendedName>
        <fullName evidence="4 10">Outer-membrane lipoprotein carrier protein</fullName>
    </recommendedName>
</protein>
<name>A0ABV3TWC9_9GAMM</name>
<dbReference type="PANTHER" id="PTHR35869:SF1">
    <property type="entry name" value="OUTER-MEMBRANE LIPOPROTEIN CARRIER PROTEIN"/>
    <property type="match status" value="1"/>
</dbReference>
<dbReference type="Gene3D" id="2.50.20.10">
    <property type="entry name" value="Lipoprotein localisation LolA/LolB/LppX"/>
    <property type="match status" value="1"/>
</dbReference>
<reference evidence="11 12" key="1">
    <citation type="journal article" date="2011" name="Int. J. Syst. Evol. Microbiol.">
        <title>Zhongshania antarctica gen. nov., sp. nov. and Zhongshania guokunii sp. nov., gammaproteobacteria respectively isolated from coastal attached (fast) ice and surface seawater of the Antarctic.</title>
        <authorList>
            <person name="Li H.J."/>
            <person name="Zhang X.Y."/>
            <person name="Chen C.X."/>
            <person name="Zhang Y.J."/>
            <person name="Gao Z.M."/>
            <person name="Yu Y."/>
            <person name="Chen X.L."/>
            <person name="Chen B."/>
            <person name="Zhang Y.Z."/>
        </authorList>
    </citation>
    <scope>NUCLEOTIDE SEQUENCE [LARGE SCALE GENOMIC DNA]</scope>
    <source>
        <strain evidence="11 12">R06B22</strain>
    </source>
</reference>
<keyword evidence="5 10" id="KW-0813">Transport</keyword>
<comment type="subunit">
    <text evidence="3 10">Monomer.</text>
</comment>
<keyword evidence="11" id="KW-0449">Lipoprotein</keyword>
<comment type="function">
    <text evidence="10">Participates in the translocation of lipoproteins from the inner membrane to the outer membrane. Only forms a complex with a lipoprotein if the residue after the N-terminal Cys is not an aspartate (The Asp acts as a targeting signal to indicate that the lipoprotein should stay in the inner membrane).</text>
</comment>
<evidence type="ECO:0000256" key="9">
    <source>
        <dbReference type="ARBA" id="ARBA00023186"/>
    </source>
</evidence>
<evidence type="ECO:0000256" key="5">
    <source>
        <dbReference type="ARBA" id="ARBA00022448"/>
    </source>
</evidence>
<keyword evidence="9 10" id="KW-0143">Chaperone</keyword>
<dbReference type="InterPro" id="IPR018323">
    <property type="entry name" value="OM_lipoprot_carrier_LolA_Pbac"/>
</dbReference>
<evidence type="ECO:0000256" key="1">
    <source>
        <dbReference type="ARBA" id="ARBA00004418"/>
    </source>
</evidence>
<dbReference type="RefSeq" id="WP_368376023.1">
    <property type="nucleotide sequence ID" value="NZ_JBFRYB010000001.1"/>
</dbReference>
<sequence length="246" mass="27883">MRDTTVTWPSDTGTRALNRLFIATNQLISCTFSSSMSRILAGPKGFMRQLFVFLFLSLLQHPAFAEGDVAQLHLHLSGAQSLKAKFVQQVRDVSGELLQESKGTIALNRPNKLRWESLEPFRYLLVSNGETVWRYDADLEQLNTDPFDSQMSQTPAMIIGASIDQLAADYDVRVIKSASTREFVLIPKQQGAFSEMRLVFNMGKLTGMRLLDTLEQTTQIDFVEAKYNLKFDPKTFEFNESEARQP</sequence>
<gene>
    <name evidence="10 11" type="primary">lolA</name>
    <name evidence="11" type="ORF">AB4875_10560</name>
</gene>
<dbReference type="InterPro" id="IPR004564">
    <property type="entry name" value="OM_lipoprot_carrier_LolA-like"/>
</dbReference>
<evidence type="ECO:0000256" key="8">
    <source>
        <dbReference type="ARBA" id="ARBA00022927"/>
    </source>
</evidence>
<dbReference type="InterPro" id="IPR029046">
    <property type="entry name" value="LolA/LolB/LppX"/>
</dbReference>
<evidence type="ECO:0000313" key="12">
    <source>
        <dbReference type="Proteomes" id="UP001557484"/>
    </source>
</evidence>
<evidence type="ECO:0000256" key="7">
    <source>
        <dbReference type="ARBA" id="ARBA00022764"/>
    </source>
</evidence>
<evidence type="ECO:0000256" key="3">
    <source>
        <dbReference type="ARBA" id="ARBA00011245"/>
    </source>
</evidence>